<dbReference type="Proteomes" id="UP000604046">
    <property type="component" value="Unassembled WGS sequence"/>
</dbReference>
<evidence type="ECO:0000313" key="3">
    <source>
        <dbReference type="EMBL" id="CAE7029907.1"/>
    </source>
</evidence>
<dbReference type="InterPro" id="IPR027417">
    <property type="entry name" value="P-loop_NTPase"/>
</dbReference>
<keyword evidence="4" id="KW-1185">Reference proteome</keyword>
<proteinExistence type="predicted"/>
<protein>
    <submittedName>
        <fullName evidence="3">Uncharacterized protein</fullName>
    </submittedName>
</protein>
<dbReference type="OrthoDB" id="407740at2759"/>
<evidence type="ECO:0000313" key="4">
    <source>
        <dbReference type="Proteomes" id="UP000604046"/>
    </source>
</evidence>
<dbReference type="EMBL" id="CAJNDS010000223">
    <property type="protein sequence ID" value="CAE7029907.1"/>
    <property type="molecule type" value="Genomic_DNA"/>
</dbReference>
<dbReference type="AlphaFoldDB" id="A0A812IB79"/>
<gene>
    <name evidence="3" type="ORF">SNAT2548_LOCUS3599</name>
</gene>
<accession>A0A812IB79</accession>
<comment type="caution">
    <text evidence="3">The sequence shown here is derived from an EMBL/GenBank/DDBJ whole genome shotgun (WGS) entry which is preliminary data.</text>
</comment>
<keyword evidence="1" id="KW-0175">Coiled coil</keyword>
<dbReference type="Gene3D" id="3.40.50.300">
    <property type="entry name" value="P-loop containing nucleotide triphosphate hydrolases"/>
    <property type="match status" value="1"/>
</dbReference>
<feature type="compositionally biased region" description="Basic and acidic residues" evidence="2">
    <location>
        <begin position="438"/>
        <end position="455"/>
    </location>
</feature>
<name>A0A812IB79_9DINO</name>
<feature type="coiled-coil region" evidence="1">
    <location>
        <begin position="568"/>
        <end position="609"/>
    </location>
</feature>
<evidence type="ECO:0000256" key="1">
    <source>
        <dbReference type="SAM" id="Coils"/>
    </source>
</evidence>
<dbReference type="SUPFAM" id="SSF52540">
    <property type="entry name" value="P-loop containing nucleoside triphosphate hydrolases"/>
    <property type="match status" value="1"/>
</dbReference>
<reference evidence="3" key="1">
    <citation type="submission" date="2021-02" db="EMBL/GenBank/DDBJ databases">
        <authorList>
            <person name="Dougan E. K."/>
            <person name="Rhodes N."/>
            <person name="Thang M."/>
            <person name="Chan C."/>
        </authorList>
    </citation>
    <scope>NUCLEOTIDE SEQUENCE</scope>
</reference>
<organism evidence="3 4">
    <name type="scientific">Symbiodinium natans</name>
    <dbReference type="NCBI Taxonomy" id="878477"/>
    <lineage>
        <taxon>Eukaryota</taxon>
        <taxon>Sar</taxon>
        <taxon>Alveolata</taxon>
        <taxon>Dinophyceae</taxon>
        <taxon>Suessiales</taxon>
        <taxon>Symbiodiniaceae</taxon>
        <taxon>Symbiodinium</taxon>
    </lineage>
</organism>
<sequence>MEAFAPGATVIHSVSQKVHKVGDDRRLLCRARVAEQMLRALEAARPKDDLCHKCFRELSVQVPETMSSSEETAAMEPVQEEEPDEQPAIASLFPKLPRGAANASGHFLEEPGYEVSFEPVNCKELEAVLELAIVRQQPVLFDEMAAIRNRAVDIDSSGVGRIPVCHPSPSGPPCKGLAVRSYSGIVLKPAEPTEPGKKRAKTEPVPWGVLPAMVRAELQRGIPIHLAGKSVAALSPTTRAVAQTGIAEHEVNVVRPEFTIGKAMFSHQKLGELPKQVLAFLISRSDTLAQTVTDRPCLGHKHKHSSMSTPPEVLLRLAWRDEPAVKLKQVELDHSFMQIAFCSSQRTARTSRTIAAMSRPPATSRKVGRVVVLLALFLVCLPEPKTSALNSVRSVPEQLQASNADGAGFAWSGGRAVFEVGCDGMECRCASQSEADGPLDRGEAEGNEDDKASEKDQDEVEEATTEALPGSLFLLVRVSRNKAVDELLCGAASAQTADPVEDAKQAIVAFAQDEQLQKTVQETEDKGFDESTEQITNAQKFLVLALARWEGIEKDLKLVSEKWREAIQQGDKEEERKWQQERKEAKEEFDKAKAEAEKAKEELEKAKSTAPLQVFGEARRTLGAVTSFGKGFSSFLEVALLSGNEAAFVFGVCVQAGSTLLKDFSDELPDLDERFLNGRINNKENRPFLERETIVKRVLAELTATQSQKVDKPRLVALWSPRGTGKTSLVRHLAQLDQYAESRRCGRLLVMDASMLAQHAQNDVDTLVSAIIIWHLLQIFDGYAVEVGQGNSVAFKRLDIGPVLRLLEQTPSTPPPDGSVGWWIASFCNSKDDVLDQWLVLTEKAFAAKNSCPRLVFLDQAELLTRLETEGTKERGRARKSLLTGIFSRLPAQMACFCTGTLDLMRDAPAEKYTLLYVHSVPALAPLSRDAAAATMQQWNKTTYDDPTFNQVMLFSCGVPRLLQWAFQADGELTKASTEIALNEMSKCFAESYKSAAPWFSDDIETALAIVLCSAVRWTATGSRQFDRVPGTNTPWSDIFHAGAAFPAEKSVLVPRIWWCRDAAVSAKLESHLEGWNIDLKSLLPDPLKLVQSSVRGPLARGMPWEQMVANSLVADRLDEGRLNRHVPSSSNVGAWMSLDIPEGLLHC</sequence>
<feature type="region of interest" description="Disordered" evidence="2">
    <location>
        <begin position="432"/>
        <end position="465"/>
    </location>
</feature>
<evidence type="ECO:0000256" key="2">
    <source>
        <dbReference type="SAM" id="MobiDB-lite"/>
    </source>
</evidence>